<evidence type="ECO:0000259" key="2">
    <source>
        <dbReference type="SMART" id="SM00062"/>
    </source>
</evidence>
<protein>
    <recommendedName>
        <fullName evidence="2">Solute-binding protein family 3/N-terminal domain-containing protein</fullName>
    </recommendedName>
</protein>
<dbReference type="Gene3D" id="3.40.190.10">
    <property type="entry name" value="Periplasmic binding protein-like II"/>
    <property type="match status" value="3"/>
</dbReference>
<dbReference type="EMBL" id="JBBUTH010000008">
    <property type="protein sequence ID" value="MEK8051529.1"/>
    <property type="molecule type" value="Genomic_DNA"/>
</dbReference>
<feature type="region of interest" description="Disordered" evidence="1">
    <location>
        <begin position="88"/>
        <end position="111"/>
    </location>
</feature>
<evidence type="ECO:0000313" key="3">
    <source>
        <dbReference type="EMBL" id="MEK8051529.1"/>
    </source>
</evidence>
<sequence length="298" mass="31358">MWLGAQAAEPLAVCVAADNAPLSYTVKDAVRGLDVRLAQAIADAAGRPLKLVPFETAYEKETQLTHEVNALLSSGVCEAASGFPLLQADLGAPTRPSARTPDFPGAPRKRDRPFVPLGTLVPSQGYLALALGLVVRDTAAPHPPVHGLADLAARDDGGQLKLGVTSGTLAGSLAQIWRHGALRPRTLTVSQREEVLDTVADGRAGAALVALARFDGWKLSHRDSPLRVTAWRRPLDLNLGFVTLQGAAPLRALIDRVIQGALADGTLARWAAEEGVSWSPPTQPNVGAGPTLAWLSQD</sequence>
<dbReference type="SUPFAM" id="SSF53850">
    <property type="entry name" value="Periplasmic binding protein-like II"/>
    <property type="match status" value="1"/>
</dbReference>
<proteinExistence type="predicted"/>
<keyword evidence="4" id="KW-1185">Reference proteome</keyword>
<dbReference type="SMART" id="SM00062">
    <property type="entry name" value="PBPb"/>
    <property type="match status" value="1"/>
</dbReference>
<comment type="caution">
    <text evidence="3">The sequence shown here is derived from an EMBL/GenBank/DDBJ whole genome shotgun (WGS) entry which is preliminary data.</text>
</comment>
<evidence type="ECO:0000256" key="1">
    <source>
        <dbReference type="SAM" id="MobiDB-lite"/>
    </source>
</evidence>
<organism evidence="3 4">
    <name type="scientific">Pseudaquabacterium inlustre</name>
    <dbReference type="NCBI Taxonomy" id="2984192"/>
    <lineage>
        <taxon>Bacteria</taxon>
        <taxon>Pseudomonadati</taxon>
        <taxon>Pseudomonadota</taxon>
        <taxon>Betaproteobacteria</taxon>
        <taxon>Burkholderiales</taxon>
        <taxon>Sphaerotilaceae</taxon>
        <taxon>Pseudaquabacterium</taxon>
    </lineage>
</organism>
<dbReference type="RefSeq" id="WP_341411229.1">
    <property type="nucleotide sequence ID" value="NZ_JBBUTH010000008.1"/>
</dbReference>
<accession>A0ABU9CLD1</accession>
<dbReference type="Proteomes" id="UP001365405">
    <property type="component" value="Unassembled WGS sequence"/>
</dbReference>
<name>A0ABU9CLD1_9BURK</name>
<reference evidence="3 4" key="1">
    <citation type="submission" date="2024-04" db="EMBL/GenBank/DDBJ databases">
        <title>Novel species of the genus Ideonella isolated from streams.</title>
        <authorList>
            <person name="Lu H."/>
        </authorList>
    </citation>
    <scope>NUCLEOTIDE SEQUENCE [LARGE SCALE GENOMIC DNA]</scope>
    <source>
        <strain evidence="3 4">DXS22W</strain>
    </source>
</reference>
<feature type="domain" description="Solute-binding protein family 3/N-terminal" evidence="2">
    <location>
        <begin position="10"/>
        <end position="274"/>
    </location>
</feature>
<gene>
    <name evidence="3" type="ORF">AACH10_14870</name>
</gene>
<evidence type="ECO:0000313" key="4">
    <source>
        <dbReference type="Proteomes" id="UP001365405"/>
    </source>
</evidence>
<dbReference type="InterPro" id="IPR001638">
    <property type="entry name" value="Solute-binding_3/MltF_N"/>
</dbReference>